<evidence type="ECO:0000313" key="1">
    <source>
        <dbReference type="EMBL" id="BEI90063.1"/>
    </source>
</evidence>
<dbReference type="Proteomes" id="UP001233271">
    <property type="component" value="Chromosome 3"/>
</dbReference>
<organism evidence="1 2">
    <name type="scientific">Cutaneotrichosporon cavernicola</name>
    <dbReference type="NCBI Taxonomy" id="279322"/>
    <lineage>
        <taxon>Eukaryota</taxon>
        <taxon>Fungi</taxon>
        <taxon>Dikarya</taxon>
        <taxon>Basidiomycota</taxon>
        <taxon>Agaricomycotina</taxon>
        <taxon>Tremellomycetes</taxon>
        <taxon>Trichosporonales</taxon>
        <taxon>Trichosporonaceae</taxon>
        <taxon>Cutaneotrichosporon</taxon>
    </lineage>
</organism>
<reference evidence="1" key="1">
    <citation type="journal article" date="2023" name="BMC Genomics">
        <title>Chromosome-level genome assemblies of Cutaneotrichosporon spp. (Trichosporonales, Basidiomycota) reveal imbalanced evolution between nucleotide sequences and chromosome synteny.</title>
        <authorList>
            <person name="Kobayashi Y."/>
            <person name="Kayamori A."/>
            <person name="Aoki K."/>
            <person name="Shiwa Y."/>
            <person name="Matsutani M."/>
            <person name="Fujita N."/>
            <person name="Sugita T."/>
            <person name="Iwasaki W."/>
            <person name="Tanaka N."/>
            <person name="Takashima M."/>
        </authorList>
    </citation>
    <scope>NUCLEOTIDE SEQUENCE</scope>
    <source>
        <strain evidence="1">HIS019</strain>
    </source>
</reference>
<gene>
    <name evidence="1" type="ORF">CcaverHIS019_0301330</name>
</gene>
<name>A0AA48IIV0_9TREE</name>
<keyword evidence="2" id="KW-1185">Reference proteome</keyword>
<dbReference type="EMBL" id="AP028214">
    <property type="protein sequence ID" value="BEI90063.1"/>
    <property type="molecule type" value="Genomic_DNA"/>
</dbReference>
<protein>
    <submittedName>
        <fullName evidence="1">Uncharacterized protein</fullName>
    </submittedName>
</protein>
<accession>A0AA48IIV0</accession>
<sequence>MLYSQVALAAGAALLAAQDANAFFLWWPFSRPIISPHAFTGCIKRTSTWTSIFTASAPDAGSCVANCARISDMAYWSRNSRVCKCGSTPNALGIFDFSFQPYVTGNEGECGSNYESYMITEFGFLGCANTVDTRNAVTIGSSSRMSSAFEACRPADQVMVFKYGEPRRTRWSAYCFDPEAPPIVEEYDPIKCHGSAYFLYGNAPPPSKRSASRRRGAPNGLPAPWCPEGRTPCQIHEDESFGYECVDVESDGNQCGGCALGVYGGNSTQGVDCGEKATCNAGKCVPNAH</sequence>
<dbReference type="GeneID" id="85493934"/>
<dbReference type="AlphaFoldDB" id="A0AA48IIV0"/>
<dbReference type="RefSeq" id="XP_060455329.1">
    <property type="nucleotide sequence ID" value="XM_060598546.1"/>
</dbReference>
<dbReference type="KEGG" id="ccac:CcaHIS019_0301330"/>
<evidence type="ECO:0000313" key="2">
    <source>
        <dbReference type="Proteomes" id="UP001233271"/>
    </source>
</evidence>
<proteinExistence type="predicted"/>